<sequence>MNSVQLLGNLARDPEIRFTKTGKAVAMFTVACTTTYIPYGATEPREFTDFVPCVAWGNLAETCGNNLAKGSRVFVEGRFNTRSYETQDGQKRYRTEVVANFVAQTMGTERQNGTASSSYTGAAQASAPQPKPAAPGTGFDSMGSSTSDEEIPF</sequence>
<dbReference type="NCBIfam" id="TIGR00621">
    <property type="entry name" value="ssb"/>
    <property type="match status" value="1"/>
</dbReference>
<proteinExistence type="inferred from homology"/>
<reference evidence="5 6" key="1">
    <citation type="submission" date="2020-04" db="EMBL/GenBank/DDBJ databases">
        <authorList>
            <person name="Hitch T.C.A."/>
            <person name="Wylensek D."/>
            <person name="Clavel T."/>
        </authorList>
    </citation>
    <scope>NUCLEOTIDE SEQUENCE [LARGE SCALE GENOMIC DNA]</scope>
    <source>
        <strain evidence="5 6">Oil-RF-744-FAT-WT-6-1</strain>
    </source>
</reference>
<dbReference type="GO" id="GO:0006310">
    <property type="term" value="P:DNA recombination"/>
    <property type="evidence" value="ECO:0007669"/>
    <property type="project" value="UniProtKB-UniRule"/>
</dbReference>
<keyword evidence="2" id="KW-0233">DNA recombination</keyword>
<protein>
    <recommendedName>
        <fullName evidence="2 3">Single-stranded DNA-binding protein</fullName>
        <shortName evidence="2">SSB</shortName>
    </recommendedName>
</protein>
<keyword evidence="2" id="KW-0234">DNA repair</keyword>
<dbReference type="InterPro" id="IPR012340">
    <property type="entry name" value="NA-bd_OB-fold"/>
</dbReference>
<evidence type="ECO:0000313" key="6">
    <source>
        <dbReference type="Proteomes" id="UP000591071"/>
    </source>
</evidence>
<dbReference type="InterPro" id="IPR000424">
    <property type="entry name" value="Primosome_PriB/ssb"/>
</dbReference>
<keyword evidence="1 2" id="KW-0238">DNA-binding</keyword>
<dbReference type="PANTHER" id="PTHR10302:SF27">
    <property type="entry name" value="SINGLE-STRANDED DNA-BINDING PROTEIN"/>
    <property type="match status" value="1"/>
</dbReference>
<dbReference type="Pfam" id="PF00436">
    <property type="entry name" value="SSB"/>
    <property type="match status" value="1"/>
</dbReference>
<comment type="subunit">
    <text evidence="2">Homotetramer.</text>
</comment>
<keyword evidence="2" id="KW-0227">DNA damage</keyword>
<dbReference type="SUPFAM" id="SSF50249">
    <property type="entry name" value="Nucleic acid-binding proteins"/>
    <property type="match status" value="1"/>
</dbReference>
<dbReference type="GO" id="GO:0009295">
    <property type="term" value="C:nucleoid"/>
    <property type="evidence" value="ECO:0007669"/>
    <property type="project" value="TreeGrafter"/>
</dbReference>
<evidence type="ECO:0000313" key="5">
    <source>
        <dbReference type="EMBL" id="NME27211.1"/>
    </source>
</evidence>
<name>A0A848BLS5_9FIRM</name>
<feature type="compositionally biased region" description="Polar residues" evidence="4">
    <location>
        <begin position="109"/>
        <end position="121"/>
    </location>
</feature>
<evidence type="ECO:0000256" key="4">
    <source>
        <dbReference type="SAM" id="MobiDB-lite"/>
    </source>
</evidence>
<dbReference type="PANTHER" id="PTHR10302">
    <property type="entry name" value="SINGLE-STRANDED DNA-BINDING PROTEIN"/>
    <property type="match status" value="1"/>
</dbReference>
<dbReference type="PIRSF" id="PIRSF002070">
    <property type="entry name" value="SSB"/>
    <property type="match status" value="1"/>
</dbReference>
<comment type="function">
    <text evidence="2">Plays an important role in DNA replication, recombination and repair. Binds to ssDNA and to an array of partner proteins to recruit them to their sites of action during DNA metabolism.</text>
</comment>
<comment type="caution">
    <text evidence="5">The sequence shown here is derived from an EMBL/GenBank/DDBJ whole genome shotgun (WGS) entry which is preliminary data.</text>
</comment>
<dbReference type="GO" id="GO:0006281">
    <property type="term" value="P:DNA repair"/>
    <property type="evidence" value="ECO:0007669"/>
    <property type="project" value="UniProtKB-UniRule"/>
</dbReference>
<evidence type="ECO:0000256" key="3">
    <source>
        <dbReference type="PIRNR" id="PIRNR002070"/>
    </source>
</evidence>
<dbReference type="HAMAP" id="MF_00984">
    <property type="entry name" value="SSB"/>
    <property type="match status" value="1"/>
</dbReference>
<feature type="region of interest" description="Disordered" evidence="4">
    <location>
        <begin position="109"/>
        <end position="153"/>
    </location>
</feature>
<keyword evidence="2" id="KW-0235">DNA replication</keyword>
<dbReference type="EMBL" id="JABAFG010000001">
    <property type="protein sequence ID" value="NME27211.1"/>
    <property type="molecule type" value="Genomic_DNA"/>
</dbReference>
<organism evidence="5 6">
    <name type="scientific">Megasphaera hexanoica</name>
    <dbReference type="NCBI Taxonomy" id="1675036"/>
    <lineage>
        <taxon>Bacteria</taxon>
        <taxon>Bacillati</taxon>
        <taxon>Bacillota</taxon>
        <taxon>Negativicutes</taxon>
        <taxon>Veillonellales</taxon>
        <taxon>Veillonellaceae</taxon>
        <taxon>Megasphaera</taxon>
    </lineage>
</organism>
<dbReference type="InterPro" id="IPR011344">
    <property type="entry name" value="ssDNA-bd"/>
</dbReference>
<dbReference type="PROSITE" id="PS50935">
    <property type="entry name" value="SSB"/>
    <property type="match status" value="1"/>
</dbReference>
<dbReference type="Proteomes" id="UP000591071">
    <property type="component" value="Unassembled WGS sequence"/>
</dbReference>
<dbReference type="Gene3D" id="2.40.50.140">
    <property type="entry name" value="Nucleic acid-binding proteins"/>
    <property type="match status" value="1"/>
</dbReference>
<dbReference type="GO" id="GO:0003697">
    <property type="term" value="F:single-stranded DNA binding"/>
    <property type="evidence" value="ECO:0007669"/>
    <property type="project" value="UniProtKB-UniRule"/>
</dbReference>
<evidence type="ECO:0000256" key="2">
    <source>
        <dbReference type="HAMAP-Rule" id="MF_00984"/>
    </source>
</evidence>
<feature type="short sequence motif" description="Important for interaction with partner proteins" evidence="2">
    <location>
        <begin position="148"/>
        <end position="153"/>
    </location>
</feature>
<dbReference type="CDD" id="cd04496">
    <property type="entry name" value="SSB_OBF"/>
    <property type="match status" value="1"/>
</dbReference>
<gene>
    <name evidence="5" type="ORF">HF872_01020</name>
</gene>
<accession>A0A848BLS5</accession>
<dbReference type="RefSeq" id="WP_170087043.1">
    <property type="nucleotide sequence ID" value="NZ_JABAFG010000001.1"/>
</dbReference>
<dbReference type="AlphaFoldDB" id="A0A848BLS5"/>
<evidence type="ECO:0000256" key="1">
    <source>
        <dbReference type="ARBA" id="ARBA00023125"/>
    </source>
</evidence>
<comment type="caution">
    <text evidence="2">Lacks conserved residue(s) required for the propagation of feature annotation.</text>
</comment>
<dbReference type="GO" id="GO:0006260">
    <property type="term" value="P:DNA replication"/>
    <property type="evidence" value="ECO:0007669"/>
    <property type="project" value="UniProtKB-UniRule"/>
</dbReference>